<dbReference type="OrthoDB" id="6132182at2759"/>
<dbReference type="InterPro" id="IPR051962">
    <property type="entry name" value="Cuticlin"/>
</dbReference>
<evidence type="ECO:0000256" key="11">
    <source>
        <dbReference type="ARBA" id="ARBA00023180"/>
    </source>
</evidence>
<dbReference type="Pfam" id="PF25301">
    <property type="entry name" value="CUT_C"/>
    <property type="match status" value="1"/>
</dbReference>
<dbReference type="SMART" id="SM00241">
    <property type="entry name" value="ZP"/>
    <property type="match status" value="1"/>
</dbReference>
<evidence type="ECO:0000256" key="3">
    <source>
        <dbReference type="ARBA" id="ARBA00022460"/>
    </source>
</evidence>
<dbReference type="GO" id="GO:0005886">
    <property type="term" value="C:plasma membrane"/>
    <property type="evidence" value="ECO:0007669"/>
    <property type="project" value="UniProtKB-SubCell"/>
</dbReference>
<dbReference type="WBParaSite" id="DME_0000816101-mRNA-1">
    <property type="protein sequence ID" value="DME_0000816101-mRNA-1"/>
    <property type="gene ID" value="DME_0000816101"/>
</dbReference>
<dbReference type="STRING" id="318479.A0A0N4UKC5"/>
<evidence type="ECO:0000259" key="13">
    <source>
        <dbReference type="PROSITE" id="PS50234"/>
    </source>
</evidence>
<keyword evidence="6 12" id="KW-0812">Transmembrane</keyword>
<keyword evidence="17" id="KW-1185">Reference proteome</keyword>
<dbReference type="PRINTS" id="PR00453">
    <property type="entry name" value="VWFADOMAIN"/>
</dbReference>
<dbReference type="Proteomes" id="UP000038040">
    <property type="component" value="Unplaced"/>
</dbReference>
<dbReference type="Pfam" id="PF25057">
    <property type="entry name" value="CUT_N"/>
    <property type="match status" value="1"/>
</dbReference>
<dbReference type="PANTHER" id="PTHR22907">
    <property type="entry name" value="GH04558P"/>
    <property type="match status" value="1"/>
</dbReference>
<dbReference type="Pfam" id="PF00092">
    <property type="entry name" value="VWA"/>
    <property type="match status" value="1"/>
</dbReference>
<evidence type="ECO:0000313" key="18">
    <source>
        <dbReference type="WBParaSite" id="DME_0000816101-mRNA-1"/>
    </source>
</evidence>
<dbReference type="InterPro" id="IPR002035">
    <property type="entry name" value="VWF_A"/>
</dbReference>
<evidence type="ECO:0000313" key="16">
    <source>
        <dbReference type="Proteomes" id="UP000038040"/>
    </source>
</evidence>
<dbReference type="FunFam" id="3.40.50.410:FF:000004">
    <property type="entry name" value="collagen alpha-6(VI) chain"/>
    <property type="match status" value="1"/>
</dbReference>
<dbReference type="EMBL" id="UYYG01000051">
    <property type="protein sequence ID" value="VDN52264.1"/>
    <property type="molecule type" value="Genomic_DNA"/>
</dbReference>
<keyword evidence="11" id="KW-0325">Glycoprotein</keyword>
<evidence type="ECO:0000256" key="9">
    <source>
        <dbReference type="ARBA" id="ARBA00022989"/>
    </source>
</evidence>
<feature type="transmembrane region" description="Helical" evidence="12">
    <location>
        <begin position="501"/>
        <end position="526"/>
    </location>
</feature>
<evidence type="ECO:0000256" key="4">
    <source>
        <dbReference type="ARBA" id="ARBA00022475"/>
    </source>
</evidence>
<dbReference type="Gene3D" id="3.40.50.410">
    <property type="entry name" value="von Willebrand factor, type A domain"/>
    <property type="match status" value="1"/>
</dbReference>
<sequence length="532" mass="59930">ISVYKFQSLINTIRAIPIDNSLVDAELVNECVSNKSVDLVLILDGSGSIGDQTFQLQLDFAAHLMRRLNISAETSQMAVIQYAETPRLEMSLNQFSQPSQMEWAIRRIKYQSGATNTGAALRFALEKGFQGARGGNIPKVAVVVTDGQSQDSVSEPAQQLRDAHVLLYAVGVTNLVDVHQLHQIAGNPIRVFTVESFDELDKSLADSLTWDMCKTEFRPGTPDIICAPDRIGVRASTRKPFDGYVFVMDHFHKKECRMGPEEFPDPRSIGLTVPFTDCNVHRYRSLNPRGIFVEMTVVFMFHTVFMTKVDQMVKVQCFYMESDKAVTVPLEVSMITTQFRSVDGPIVAFATLGESIYHRWECIDKSDTFGMLIHSCFVDDGYGNQVDILDKNGCGIDAVLLSTPDYDSNLRLANKPYHVFKYADRLVLQFQCQVTLCLKYNGGCSEITPPNCPETLAHQHHRPITRRSRSIFDSSSTFDIFTRSIQIIDNVPECPTFMPNAYFYILPISATIINVCFLCISLFFYIRRSSIQ</sequence>
<evidence type="ECO:0000256" key="10">
    <source>
        <dbReference type="ARBA" id="ARBA00023136"/>
    </source>
</evidence>
<keyword evidence="7" id="KW-0732">Signal</keyword>
<reference evidence="18" key="1">
    <citation type="submission" date="2017-02" db="UniProtKB">
        <authorList>
            <consortium name="WormBaseParasite"/>
        </authorList>
    </citation>
    <scope>IDENTIFICATION</scope>
</reference>
<dbReference type="InterPro" id="IPR056953">
    <property type="entry name" value="CUT_N"/>
</dbReference>
<evidence type="ECO:0000256" key="7">
    <source>
        <dbReference type="ARBA" id="ARBA00022729"/>
    </source>
</evidence>
<dbReference type="AlphaFoldDB" id="A0A0N4UKC5"/>
<evidence type="ECO:0000256" key="2">
    <source>
        <dbReference type="ARBA" id="ARBA00004613"/>
    </source>
</evidence>
<protein>
    <submittedName>
        <fullName evidence="18">VWFA domain-containing protein</fullName>
    </submittedName>
</protein>
<evidence type="ECO:0000256" key="6">
    <source>
        <dbReference type="ARBA" id="ARBA00022692"/>
    </source>
</evidence>
<keyword evidence="10 12" id="KW-0472">Membrane</keyword>
<comment type="subcellular location">
    <subcellularLocation>
        <location evidence="1">Cell membrane</location>
        <topology evidence="1">Single-pass type I membrane protein</topology>
    </subcellularLocation>
    <subcellularLocation>
        <location evidence="2">Secreted</location>
    </subcellularLocation>
</comment>
<dbReference type="PROSITE" id="PS51034">
    <property type="entry name" value="ZP_2"/>
    <property type="match status" value="1"/>
</dbReference>
<dbReference type="InterPro" id="IPR057475">
    <property type="entry name" value="CUT_C"/>
</dbReference>
<dbReference type="InterPro" id="IPR036465">
    <property type="entry name" value="vWFA_dom_sf"/>
</dbReference>
<reference evidence="15 17" key="2">
    <citation type="submission" date="2018-11" db="EMBL/GenBank/DDBJ databases">
        <authorList>
            <consortium name="Pathogen Informatics"/>
        </authorList>
    </citation>
    <scope>NUCLEOTIDE SEQUENCE [LARGE SCALE GENOMIC DNA]</scope>
</reference>
<evidence type="ECO:0000256" key="1">
    <source>
        <dbReference type="ARBA" id="ARBA00004251"/>
    </source>
</evidence>
<name>A0A0N4UKC5_DRAME</name>
<dbReference type="InterPro" id="IPR001507">
    <property type="entry name" value="ZP_dom"/>
</dbReference>
<feature type="domain" description="VWFA" evidence="13">
    <location>
        <begin position="38"/>
        <end position="208"/>
    </location>
</feature>
<gene>
    <name evidence="15" type="ORF">DME_LOCUS2237</name>
</gene>
<evidence type="ECO:0000256" key="5">
    <source>
        <dbReference type="ARBA" id="ARBA00022525"/>
    </source>
</evidence>
<evidence type="ECO:0000313" key="17">
    <source>
        <dbReference type="Proteomes" id="UP000274756"/>
    </source>
</evidence>
<dbReference type="GO" id="GO:0042302">
    <property type="term" value="F:structural constituent of cuticle"/>
    <property type="evidence" value="ECO:0007669"/>
    <property type="project" value="UniProtKB-KW"/>
</dbReference>
<keyword evidence="8" id="KW-0677">Repeat</keyword>
<dbReference type="SUPFAM" id="SSF53300">
    <property type="entry name" value="vWA-like"/>
    <property type="match status" value="1"/>
</dbReference>
<keyword evidence="5" id="KW-0964">Secreted</keyword>
<dbReference type="GO" id="GO:0005576">
    <property type="term" value="C:extracellular region"/>
    <property type="evidence" value="ECO:0007669"/>
    <property type="project" value="UniProtKB-SubCell"/>
</dbReference>
<evidence type="ECO:0000313" key="15">
    <source>
        <dbReference type="EMBL" id="VDN52264.1"/>
    </source>
</evidence>
<keyword evidence="4" id="KW-1003">Cell membrane</keyword>
<dbReference type="PROSITE" id="PS50234">
    <property type="entry name" value="VWFA"/>
    <property type="match status" value="1"/>
</dbReference>
<evidence type="ECO:0000256" key="8">
    <source>
        <dbReference type="ARBA" id="ARBA00022737"/>
    </source>
</evidence>
<dbReference type="Proteomes" id="UP000274756">
    <property type="component" value="Unassembled WGS sequence"/>
</dbReference>
<proteinExistence type="predicted"/>
<accession>A0A0N4UKC5</accession>
<keyword evidence="9 12" id="KW-1133">Transmembrane helix</keyword>
<evidence type="ECO:0000259" key="14">
    <source>
        <dbReference type="PROSITE" id="PS51034"/>
    </source>
</evidence>
<organism evidence="16 18">
    <name type="scientific">Dracunculus medinensis</name>
    <name type="common">Guinea worm</name>
    <dbReference type="NCBI Taxonomy" id="318479"/>
    <lineage>
        <taxon>Eukaryota</taxon>
        <taxon>Metazoa</taxon>
        <taxon>Ecdysozoa</taxon>
        <taxon>Nematoda</taxon>
        <taxon>Chromadorea</taxon>
        <taxon>Rhabditida</taxon>
        <taxon>Spirurina</taxon>
        <taxon>Dracunculoidea</taxon>
        <taxon>Dracunculidae</taxon>
        <taxon>Dracunculus</taxon>
    </lineage>
</organism>
<dbReference type="SMART" id="SM00327">
    <property type="entry name" value="VWA"/>
    <property type="match status" value="1"/>
</dbReference>
<dbReference type="CDD" id="cd01472">
    <property type="entry name" value="vWA_collagen"/>
    <property type="match status" value="1"/>
</dbReference>
<keyword evidence="3" id="KW-0193">Cuticle</keyword>
<evidence type="ECO:0000256" key="12">
    <source>
        <dbReference type="SAM" id="Phobius"/>
    </source>
</evidence>
<dbReference type="PANTHER" id="PTHR22907:SF47">
    <property type="entry name" value="CUTICLIN-6"/>
    <property type="match status" value="1"/>
</dbReference>
<feature type="domain" description="ZP" evidence="14">
    <location>
        <begin position="225"/>
        <end position="451"/>
    </location>
</feature>